<dbReference type="Proteomes" id="UP000486760">
    <property type="component" value="Unassembled WGS sequence"/>
</dbReference>
<organism evidence="7 8">
    <name type="scientific">Billgrantia pellis</name>
    <dbReference type="NCBI Taxonomy" id="2606936"/>
    <lineage>
        <taxon>Bacteria</taxon>
        <taxon>Pseudomonadati</taxon>
        <taxon>Pseudomonadota</taxon>
        <taxon>Gammaproteobacteria</taxon>
        <taxon>Oceanospirillales</taxon>
        <taxon>Halomonadaceae</taxon>
        <taxon>Billgrantia</taxon>
    </lineage>
</organism>
<keyword evidence="3" id="KW-0460">Magnesium</keyword>
<dbReference type="GO" id="GO:0015977">
    <property type="term" value="P:carbon fixation"/>
    <property type="evidence" value="ECO:0007669"/>
    <property type="project" value="InterPro"/>
</dbReference>
<keyword evidence="8" id="KW-1185">Reference proteome</keyword>
<protein>
    <submittedName>
        <fullName evidence="7">Ribulose 1,5-bisphosphate carboxylase</fullName>
    </submittedName>
</protein>
<dbReference type="EMBL" id="VTPY01000005">
    <property type="protein sequence ID" value="KAA0011313.1"/>
    <property type="molecule type" value="Genomic_DNA"/>
</dbReference>
<evidence type="ECO:0000259" key="6">
    <source>
        <dbReference type="Pfam" id="PF02788"/>
    </source>
</evidence>
<evidence type="ECO:0000256" key="3">
    <source>
        <dbReference type="ARBA" id="ARBA00022842"/>
    </source>
</evidence>
<dbReference type="AlphaFoldDB" id="A0A7V7KFN2"/>
<proteinExistence type="inferred from homology"/>
<dbReference type="SFLD" id="SFLDG00301">
    <property type="entry name" value="RuBisCO-like_proteins"/>
    <property type="match status" value="1"/>
</dbReference>
<dbReference type="InterPro" id="IPR036376">
    <property type="entry name" value="RuBisCO_lsu_C_sf"/>
</dbReference>
<feature type="domain" description="Ribulose bisphosphate carboxylase large subunit ferrodoxin-like N-terminal" evidence="6">
    <location>
        <begin position="11"/>
        <end position="123"/>
    </location>
</feature>
<evidence type="ECO:0000256" key="4">
    <source>
        <dbReference type="RuleBase" id="RU003834"/>
    </source>
</evidence>
<dbReference type="InterPro" id="IPR000685">
    <property type="entry name" value="RuBisCO_lsu_C"/>
</dbReference>
<dbReference type="InterPro" id="IPR036422">
    <property type="entry name" value="RuBisCO_lsu_N_sf"/>
</dbReference>
<dbReference type="SFLD" id="SFLDS00014">
    <property type="entry name" value="RuBisCO"/>
    <property type="match status" value="1"/>
</dbReference>
<evidence type="ECO:0000313" key="7">
    <source>
        <dbReference type="EMBL" id="KAA0011313.1"/>
    </source>
</evidence>
<evidence type="ECO:0000313" key="8">
    <source>
        <dbReference type="Proteomes" id="UP000486760"/>
    </source>
</evidence>
<dbReference type="GO" id="GO:0016984">
    <property type="term" value="F:ribulose-bisphosphate carboxylase activity"/>
    <property type="evidence" value="ECO:0007669"/>
    <property type="project" value="InterPro"/>
</dbReference>
<dbReference type="GO" id="GO:0000287">
    <property type="term" value="F:magnesium ion binding"/>
    <property type="evidence" value="ECO:0007669"/>
    <property type="project" value="InterPro"/>
</dbReference>
<dbReference type="PANTHER" id="PTHR42704">
    <property type="entry name" value="RIBULOSE BISPHOSPHATE CARBOXYLASE"/>
    <property type="match status" value="1"/>
</dbReference>
<dbReference type="SUPFAM" id="SSF51649">
    <property type="entry name" value="RuBisCo, C-terminal domain"/>
    <property type="match status" value="1"/>
</dbReference>
<evidence type="ECO:0000256" key="2">
    <source>
        <dbReference type="ARBA" id="ARBA00022723"/>
    </source>
</evidence>
<dbReference type="InterPro" id="IPR017443">
    <property type="entry name" value="RuBisCO_lsu_fd_N"/>
</dbReference>
<comment type="similarity">
    <text evidence="4">Belongs to the RuBisCO large chain family.</text>
</comment>
<comment type="cofactor">
    <cofactor evidence="1">
        <name>Mg(2+)</name>
        <dbReference type="ChEBI" id="CHEBI:18420"/>
    </cofactor>
</comment>
<accession>A0A7V7KFN2</accession>
<dbReference type="Pfam" id="PF00016">
    <property type="entry name" value="RuBisCO_large"/>
    <property type="match status" value="1"/>
</dbReference>
<dbReference type="PROSITE" id="PS00157">
    <property type="entry name" value="RUBISCO_LARGE"/>
    <property type="match status" value="1"/>
</dbReference>
<dbReference type="Gene3D" id="3.20.20.110">
    <property type="entry name" value="Ribulose bisphosphate carboxylase, large subunit, C-terminal domain"/>
    <property type="match status" value="1"/>
</dbReference>
<gene>
    <name evidence="7" type="ORF">F0A17_14485</name>
</gene>
<evidence type="ECO:0000259" key="5">
    <source>
        <dbReference type="Pfam" id="PF00016"/>
    </source>
</evidence>
<dbReference type="Gene3D" id="3.30.70.150">
    <property type="entry name" value="RuBisCO large subunit, N-terminal domain"/>
    <property type="match status" value="1"/>
</dbReference>
<dbReference type="InterPro" id="IPR020878">
    <property type="entry name" value="RuBisCo_large_chain_AS"/>
</dbReference>
<dbReference type="RefSeq" id="WP_149329053.1">
    <property type="nucleotide sequence ID" value="NZ_VTPY01000005.1"/>
</dbReference>
<dbReference type="InterPro" id="IPR033966">
    <property type="entry name" value="RuBisCO"/>
</dbReference>
<dbReference type="PANTHER" id="PTHR42704:SF17">
    <property type="entry name" value="RIBULOSE BISPHOSPHATE CARBOXYLASE LARGE CHAIN"/>
    <property type="match status" value="1"/>
</dbReference>
<dbReference type="Pfam" id="PF02788">
    <property type="entry name" value="RuBisCO_large_N"/>
    <property type="match status" value="1"/>
</dbReference>
<evidence type="ECO:0000256" key="1">
    <source>
        <dbReference type="ARBA" id="ARBA00001946"/>
    </source>
</evidence>
<feature type="domain" description="Ribulose bisphosphate carboxylase large subunit C-terminal" evidence="5">
    <location>
        <begin position="135"/>
        <end position="415"/>
    </location>
</feature>
<sequence length="418" mass="45127">MIIARYLLETPLDPEKVAAMMAGEQSAGTFVRVPGETDELRKRHGARVQRLTIVGERDRPTLASAYLERQGASGPWRQAEVEIAYPEDNVGVNLPTLAAVVAGNLFDLGEVTALKLVDVTLRPEYRARYPLPAMGIDGTRRSLGVPDRPLFGTIIKPNIGMKPDEIAHLVQMLCEAGVDFIKDDEIVGNPVCAPVCERVDAVMKVVRQHRERTGKEVMVAFNITDELDAMRRHADHVLAQGGSCVMASLNWCGLSAIQALRQHTPLCLHGHRNGSGAFGRHPAHGIAFPAWQTLYRLSGADHLHVHGMDGKFADAIDEVAHAARRCLTSLGAEDDRVLPVFSSGQWAGTLGQTHSRIGGSTDFLFLAGGGILAHPDGPRAGVESLRAAWEAVSVGDDIARHAVRSPALARALDTFGGR</sequence>
<dbReference type="SUPFAM" id="SSF54966">
    <property type="entry name" value="RuBisCO, large subunit, small (N-terminal) domain"/>
    <property type="match status" value="1"/>
</dbReference>
<keyword evidence="2" id="KW-0479">Metal-binding</keyword>
<comment type="caution">
    <text evidence="7">The sequence shown here is derived from an EMBL/GenBank/DDBJ whole genome shotgun (WGS) entry which is preliminary data.</text>
</comment>
<name>A0A7V7KFN2_9GAMM</name>
<reference evidence="7 8" key="1">
    <citation type="submission" date="2019-08" db="EMBL/GenBank/DDBJ databases">
        <title>Bioinformatics analysis of the strain L3 and L5.</title>
        <authorList>
            <person name="Li X."/>
        </authorList>
    </citation>
    <scope>NUCLEOTIDE SEQUENCE [LARGE SCALE GENOMIC DNA]</scope>
    <source>
        <strain evidence="7 8">L5</strain>
    </source>
</reference>